<reference evidence="5" key="2">
    <citation type="submission" date="2015-06" db="UniProtKB">
        <authorList>
            <consortium name="EnsemblMetazoa"/>
        </authorList>
    </citation>
    <scope>IDENTIFICATION</scope>
</reference>
<proteinExistence type="inferred from homology"/>
<dbReference type="PANTHER" id="PTHR11407">
    <property type="entry name" value="LYSOZYME C"/>
    <property type="match status" value="1"/>
</dbReference>
<dbReference type="PRINTS" id="PR00135">
    <property type="entry name" value="LYZLACT"/>
</dbReference>
<evidence type="ECO:0000256" key="3">
    <source>
        <dbReference type="RuleBase" id="RU004440"/>
    </source>
</evidence>
<dbReference type="Gene3D" id="1.10.530.10">
    <property type="match status" value="1"/>
</dbReference>
<keyword evidence="6" id="KW-1185">Reference proteome</keyword>
<evidence type="ECO:0000259" key="4">
    <source>
        <dbReference type="PROSITE" id="PS00128"/>
    </source>
</evidence>
<dbReference type="EnsemblMetazoa" id="MESCA006583-RA">
    <property type="protein sequence ID" value="MESCA006583-PA"/>
    <property type="gene ID" value="MESCA006583"/>
</dbReference>
<dbReference type="GO" id="GO:0003796">
    <property type="term" value="F:lysozyme activity"/>
    <property type="evidence" value="ECO:0007669"/>
    <property type="project" value="TreeGrafter"/>
</dbReference>
<dbReference type="SMART" id="SM00263">
    <property type="entry name" value="LYZ1"/>
    <property type="match status" value="1"/>
</dbReference>
<reference evidence="6" key="1">
    <citation type="submission" date="2013-02" db="EMBL/GenBank/DDBJ databases">
        <authorList>
            <person name="Hughes D."/>
        </authorList>
    </citation>
    <scope>NUCLEOTIDE SEQUENCE</scope>
    <source>
        <strain>Durham</strain>
        <strain evidence="6">NC isolate 2 -- Noor lab</strain>
    </source>
</reference>
<protein>
    <recommendedName>
        <fullName evidence="4">Glycosyl hydrolases family 22 (GH22) domain-containing protein</fullName>
    </recommendedName>
</protein>
<comment type="similarity">
    <text evidence="3">Belongs to the glycosyl hydrolase 22 family.</text>
</comment>
<dbReference type="PROSITE" id="PS00128">
    <property type="entry name" value="GLYCOSYL_HYDROL_F22_1"/>
    <property type="match status" value="1"/>
</dbReference>
<feature type="domain" description="Glycosyl hydrolases family 22 (GH22)" evidence="4">
    <location>
        <begin position="42"/>
        <end position="60"/>
    </location>
</feature>
<evidence type="ECO:0000313" key="6">
    <source>
        <dbReference type="Proteomes" id="UP000015102"/>
    </source>
</evidence>
<dbReference type="PANTHER" id="PTHR11407:SF36">
    <property type="entry name" value="GEO02684P1-RELATED"/>
    <property type="match status" value="1"/>
</dbReference>
<dbReference type="PROSITE" id="PS51348">
    <property type="entry name" value="GLYCOSYL_HYDROL_F22_2"/>
    <property type="match status" value="1"/>
</dbReference>
<dbReference type="InterPro" id="IPR023346">
    <property type="entry name" value="Lysozyme-like_dom_sf"/>
</dbReference>
<dbReference type="SUPFAM" id="SSF53955">
    <property type="entry name" value="Lysozyme-like"/>
    <property type="match status" value="1"/>
</dbReference>
<keyword evidence="1" id="KW-0732">Signal</keyword>
<dbReference type="Proteomes" id="UP000015102">
    <property type="component" value="Unassembled WGS sequence"/>
</dbReference>
<sequence length="91" mass="10519">MIVKYFLPPPPNPNGTNDYGIFQINDYYWCAPPNGHFSYNECKDSCESLLTDDIERSVRCAELVKKQQGFTAWSTYHFCAGTRADEIDYCF</sequence>
<dbReference type="InterPro" id="IPR001916">
    <property type="entry name" value="Glyco_hydro_22"/>
</dbReference>
<dbReference type="AlphaFoldDB" id="T1GSD0"/>
<keyword evidence="2" id="KW-1015">Disulfide bond</keyword>
<name>T1GSD0_MEGSC</name>
<evidence type="ECO:0000313" key="5">
    <source>
        <dbReference type="EnsemblMetazoa" id="MESCA006583-PA"/>
    </source>
</evidence>
<evidence type="ECO:0000256" key="1">
    <source>
        <dbReference type="ARBA" id="ARBA00022729"/>
    </source>
</evidence>
<dbReference type="EMBL" id="CAQQ02390256">
    <property type="status" value="NOT_ANNOTATED_CDS"/>
    <property type="molecule type" value="Genomic_DNA"/>
</dbReference>
<accession>T1GSD0</accession>
<organism evidence="5 6">
    <name type="scientific">Megaselia scalaris</name>
    <name type="common">Humpbacked fly</name>
    <name type="synonym">Phora scalaris</name>
    <dbReference type="NCBI Taxonomy" id="36166"/>
    <lineage>
        <taxon>Eukaryota</taxon>
        <taxon>Metazoa</taxon>
        <taxon>Ecdysozoa</taxon>
        <taxon>Arthropoda</taxon>
        <taxon>Hexapoda</taxon>
        <taxon>Insecta</taxon>
        <taxon>Pterygota</taxon>
        <taxon>Neoptera</taxon>
        <taxon>Endopterygota</taxon>
        <taxon>Diptera</taxon>
        <taxon>Brachycera</taxon>
        <taxon>Muscomorpha</taxon>
        <taxon>Platypezoidea</taxon>
        <taxon>Phoridae</taxon>
        <taxon>Megaseliini</taxon>
        <taxon>Megaselia</taxon>
    </lineage>
</organism>
<evidence type="ECO:0000256" key="2">
    <source>
        <dbReference type="ARBA" id="ARBA00023157"/>
    </source>
</evidence>
<dbReference type="Pfam" id="PF00062">
    <property type="entry name" value="Lys"/>
    <property type="match status" value="1"/>
</dbReference>
<dbReference type="HOGENOM" id="CLU_2429567_0_0_1"/>
<dbReference type="STRING" id="36166.T1GSD0"/>
<dbReference type="InterPro" id="IPR019799">
    <property type="entry name" value="Glyco_hydro_22_CS"/>
</dbReference>